<reference evidence="1 2" key="1">
    <citation type="submission" date="2019-02" db="EMBL/GenBank/DDBJ databases">
        <title>Deep-cultivation of Planctomycetes and their phenomic and genomic characterization uncovers novel biology.</title>
        <authorList>
            <person name="Wiegand S."/>
            <person name="Jogler M."/>
            <person name="Boedeker C."/>
            <person name="Pinto D."/>
            <person name="Vollmers J."/>
            <person name="Rivas-Marin E."/>
            <person name="Kohn T."/>
            <person name="Peeters S.H."/>
            <person name="Heuer A."/>
            <person name="Rast P."/>
            <person name="Oberbeckmann S."/>
            <person name="Bunk B."/>
            <person name="Jeske O."/>
            <person name="Meyerdierks A."/>
            <person name="Storesund J.E."/>
            <person name="Kallscheuer N."/>
            <person name="Luecker S."/>
            <person name="Lage O.M."/>
            <person name="Pohl T."/>
            <person name="Merkel B.J."/>
            <person name="Hornburger P."/>
            <person name="Mueller R.-W."/>
            <person name="Bruemmer F."/>
            <person name="Labrenz M."/>
            <person name="Spormann A.M."/>
            <person name="Op den Camp H."/>
            <person name="Overmann J."/>
            <person name="Amann R."/>
            <person name="Jetten M.S.M."/>
            <person name="Mascher T."/>
            <person name="Medema M.H."/>
            <person name="Devos D.P."/>
            <person name="Kaster A.-K."/>
            <person name="Ovreas L."/>
            <person name="Rohde M."/>
            <person name="Galperin M.Y."/>
            <person name="Jogler C."/>
        </authorList>
    </citation>
    <scope>NUCLEOTIDE SEQUENCE [LARGE SCALE GENOMIC DNA]</scope>
    <source>
        <strain evidence="1 2">Mal52</strain>
    </source>
</reference>
<sequence>MLTIQGNKTQYCDGVSRRGFLTIGALGAAGLTLPELLRAEAAAGIGSSNKAVINIHLDGGPPQMDMIDLKPDAPVEIRGDFSPISTAVAGIQISELLPKLAANANDFAFIRSLVGSAGRHDAFQCQSGFHAKDLASIGGRPSMGAVLSKLYATAGQAAPTFVDLMQGRPLVRNSARPGFLGPAYQPFRPDISHLFTRQLEPGMKGELARLGTGHATSLVLNPQLSARRLTDRTQLLTGLDRIRRDVDSSGMMDAMDRFTQQAVNILTSGALADALDLEKVDPATLRRYQFSAETSGERSKYSDGPEATYKLLLARRLIEAGVRCVSVSFSDFDTHRNNFSRLRNVLPMIDHGLDALVTDLRERGMFDDVSIVAWGEFGRTPRIDTKTAGRHHWPRVGMGLLAGGGMRTGQTIGVTDRQAATAVSRPVQYKDVFATLYRNLGIDATGVTVDDPTGRPQYLLDSGTPLSELV</sequence>
<dbReference type="PANTHER" id="PTHR43737">
    <property type="entry name" value="BLL7424 PROTEIN"/>
    <property type="match status" value="1"/>
</dbReference>
<dbReference type="AlphaFoldDB" id="A0A517ZP11"/>
<dbReference type="PANTHER" id="PTHR43737:SF1">
    <property type="entry name" value="DUF1501 DOMAIN-CONTAINING PROTEIN"/>
    <property type="match status" value="1"/>
</dbReference>
<dbReference type="KEGG" id="sdyn:Mal52_26690"/>
<keyword evidence="2" id="KW-1185">Reference proteome</keyword>
<proteinExistence type="predicted"/>
<dbReference type="InterPro" id="IPR017850">
    <property type="entry name" value="Alkaline_phosphatase_core_sf"/>
</dbReference>
<name>A0A517ZP11_9PLAN</name>
<organism evidence="1 2">
    <name type="scientific">Symmachiella dynata</name>
    <dbReference type="NCBI Taxonomy" id="2527995"/>
    <lineage>
        <taxon>Bacteria</taxon>
        <taxon>Pseudomonadati</taxon>
        <taxon>Planctomycetota</taxon>
        <taxon>Planctomycetia</taxon>
        <taxon>Planctomycetales</taxon>
        <taxon>Planctomycetaceae</taxon>
        <taxon>Symmachiella</taxon>
    </lineage>
</organism>
<dbReference type="Pfam" id="PF07394">
    <property type="entry name" value="DUF1501"/>
    <property type="match status" value="1"/>
</dbReference>
<dbReference type="PROSITE" id="PS51318">
    <property type="entry name" value="TAT"/>
    <property type="match status" value="1"/>
</dbReference>
<dbReference type="Proteomes" id="UP000319383">
    <property type="component" value="Chromosome"/>
</dbReference>
<evidence type="ECO:0008006" key="3">
    <source>
        <dbReference type="Google" id="ProtNLM"/>
    </source>
</evidence>
<protein>
    <recommendedName>
        <fullName evidence="3">DUF1501 domain-containing protein</fullName>
    </recommendedName>
</protein>
<evidence type="ECO:0000313" key="2">
    <source>
        <dbReference type="Proteomes" id="UP000319383"/>
    </source>
</evidence>
<gene>
    <name evidence="1" type="ORF">Mal52_26690</name>
</gene>
<dbReference type="SUPFAM" id="SSF53649">
    <property type="entry name" value="Alkaline phosphatase-like"/>
    <property type="match status" value="1"/>
</dbReference>
<dbReference type="EMBL" id="CP036276">
    <property type="protein sequence ID" value="QDU44191.1"/>
    <property type="molecule type" value="Genomic_DNA"/>
</dbReference>
<dbReference type="InterPro" id="IPR010869">
    <property type="entry name" value="DUF1501"/>
</dbReference>
<dbReference type="RefSeq" id="WP_145376587.1">
    <property type="nucleotide sequence ID" value="NZ_CP036276.1"/>
</dbReference>
<evidence type="ECO:0000313" key="1">
    <source>
        <dbReference type="EMBL" id="QDU44191.1"/>
    </source>
</evidence>
<accession>A0A517ZP11</accession>
<dbReference type="InterPro" id="IPR006311">
    <property type="entry name" value="TAT_signal"/>
</dbReference>